<keyword evidence="1" id="KW-0479">Metal-binding</keyword>
<evidence type="ECO:0000313" key="2">
    <source>
        <dbReference type="EMBL" id="KAI5401246.1"/>
    </source>
</evidence>
<sequence length="158" mass="19131">MVDRFGLEESNWINELYQKSKMWEITHIWGDFFARIRTTSRCEAFHSHMGQFVHSKMNITDFLKQLYRCVAYFRFREVQANFQSQYGQTMLHTSLRVLERSASKQWTKKNIRDGTICYEKGILNICIRYSRYGVLYNLCNHKITRRRTWMTCFPLSIE</sequence>
<dbReference type="Proteomes" id="UP001058974">
    <property type="component" value="Chromosome 6"/>
</dbReference>
<protein>
    <recommendedName>
        <fullName evidence="1">Protein FAR1-RELATED SEQUENCE</fullName>
    </recommendedName>
</protein>
<dbReference type="GO" id="GO:0005634">
    <property type="term" value="C:nucleus"/>
    <property type="evidence" value="ECO:0007669"/>
    <property type="project" value="UniProtKB-SubCell"/>
</dbReference>
<comment type="function">
    <text evidence="1">Putative transcription activator involved in regulating light control of development.</text>
</comment>
<proteinExistence type="inferred from homology"/>
<dbReference type="GO" id="GO:0006355">
    <property type="term" value="P:regulation of DNA-templated transcription"/>
    <property type="evidence" value="ECO:0007669"/>
    <property type="project" value="UniProtKB-UniRule"/>
</dbReference>
<comment type="similarity">
    <text evidence="1">Belongs to the FHY3/FAR1 family.</text>
</comment>
<organism evidence="2 3">
    <name type="scientific">Pisum sativum</name>
    <name type="common">Garden pea</name>
    <name type="synonym">Lathyrus oleraceus</name>
    <dbReference type="NCBI Taxonomy" id="3888"/>
    <lineage>
        <taxon>Eukaryota</taxon>
        <taxon>Viridiplantae</taxon>
        <taxon>Streptophyta</taxon>
        <taxon>Embryophyta</taxon>
        <taxon>Tracheophyta</taxon>
        <taxon>Spermatophyta</taxon>
        <taxon>Magnoliopsida</taxon>
        <taxon>eudicotyledons</taxon>
        <taxon>Gunneridae</taxon>
        <taxon>Pentapetalae</taxon>
        <taxon>rosids</taxon>
        <taxon>fabids</taxon>
        <taxon>Fabales</taxon>
        <taxon>Fabaceae</taxon>
        <taxon>Papilionoideae</taxon>
        <taxon>50 kb inversion clade</taxon>
        <taxon>NPAAA clade</taxon>
        <taxon>Hologalegina</taxon>
        <taxon>IRL clade</taxon>
        <taxon>Fabeae</taxon>
        <taxon>Lathyrus</taxon>
    </lineage>
</organism>
<evidence type="ECO:0000256" key="1">
    <source>
        <dbReference type="RuleBase" id="RU367018"/>
    </source>
</evidence>
<dbReference type="EMBL" id="JAMSHJ010000006">
    <property type="protein sequence ID" value="KAI5401246.1"/>
    <property type="molecule type" value="Genomic_DNA"/>
</dbReference>
<dbReference type="PANTHER" id="PTHR31669:SF292">
    <property type="entry name" value="OS02G0262500 PROTEIN"/>
    <property type="match status" value="1"/>
</dbReference>
<reference evidence="2 3" key="1">
    <citation type="journal article" date="2022" name="Nat. Genet.">
        <title>Improved pea reference genome and pan-genome highlight genomic features and evolutionary characteristics.</title>
        <authorList>
            <person name="Yang T."/>
            <person name="Liu R."/>
            <person name="Luo Y."/>
            <person name="Hu S."/>
            <person name="Wang D."/>
            <person name="Wang C."/>
            <person name="Pandey M.K."/>
            <person name="Ge S."/>
            <person name="Xu Q."/>
            <person name="Li N."/>
            <person name="Li G."/>
            <person name="Huang Y."/>
            <person name="Saxena R.K."/>
            <person name="Ji Y."/>
            <person name="Li M."/>
            <person name="Yan X."/>
            <person name="He Y."/>
            <person name="Liu Y."/>
            <person name="Wang X."/>
            <person name="Xiang C."/>
            <person name="Varshney R.K."/>
            <person name="Ding H."/>
            <person name="Gao S."/>
            <person name="Zong X."/>
        </authorList>
    </citation>
    <scope>NUCLEOTIDE SEQUENCE [LARGE SCALE GENOMIC DNA]</scope>
    <source>
        <strain evidence="2 3">cv. Zhongwan 6</strain>
    </source>
</reference>
<name>A0A9D4WFL3_PEA</name>
<accession>A0A9D4WFL3</accession>
<comment type="subcellular location">
    <subcellularLocation>
        <location evidence="1">Nucleus</location>
    </subcellularLocation>
</comment>
<gene>
    <name evidence="2" type="ORF">KIW84_065916</name>
</gene>
<dbReference type="InterPro" id="IPR031052">
    <property type="entry name" value="FHY3/FAR1"/>
</dbReference>
<comment type="caution">
    <text evidence="2">The sequence shown here is derived from an EMBL/GenBank/DDBJ whole genome shotgun (WGS) entry which is preliminary data.</text>
</comment>
<keyword evidence="3" id="KW-1185">Reference proteome</keyword>
<dbReference type="PANTHER" id="PTHR31669">
    <property type="entry name" value="PROTEIN FAR1-RELATED SEQUENCE 10-RELATED"/>
    <property type="match status" value="1"/>
</dbReference>
<keyword evidence="1" id="KW-0539">Nucleus</keyword>
<keyword evidence="1" id="KW-0862">Zinc</keyword>
<evidence type="ECO:0000313" key="3">
    <source>
        <dbReference type="Proteomes" id="UP001058974"/>
    </source>
</evidence>
<keyword evidence="1" id="KW-0863">Zinc-finger</keyword>
<dbReference type="Gramene" id="Psat06G0591600-T1">
    <property type="protein sequence ID" value="KAI5401246.1"/>
    <property type="gene ID" value="KIW84_065916"/>
</dbReference>
<dbReference type="AlphaFoldDB" id="A0A9D4WFL3"/>
<dbReference type="GO" id="GO:0008270">
    <property type="term" value="F:zinc ion binding"/>
    <property type="evidence" value="ECO:0007669"/>
    <property type="project" value="UniProtKB-UniRule"/>
</dbReference>